<dbReference type="Proteomes" id="UP000053758">
    <property type="component" value="Unassembled WGS sequence"/>
</dbReference>
<evidence type="ECO:0000256" key="2">
    <source>
        <dbReference type="ARBA" id="ARBA00019138"/>
    </source>
</evidence>
<accession>A0A081CHQ8</accession>
<dbReference type="PANTHER" id="PTHR48407:SF1">
    <property type="entry name" value="CRANIOFACIAL DEVELOPMENT PROTEIN 1"/>
    <property type="match status" value="1"/>
</dbReference>
<evidence type="ECO:0000313" key="4">
    <source>
        <dbReference type="Proteomes" id="UP000053758"/>
    </source>
</evidence>
<keyword evidence="4" id="KW-1185">Reference proteome</keyword>
<dbReference type="GeneID" id="26305236"/>
<evidence type="ECO:0000256" key="1">
    <source>
        <dbReference type="ARBA" id="ARBA00010465"/>
    </source>
</evidence>
<dbReference type="RefSeq" id="XP_014655449.1">
    <property type="nucleotide sequence ID" value="XM_014799963.1"/>
</dbReference>
<dbReference type="Pfam" id="PF07572">
    <property type="entry name" value="BCNT"/>
    <property type="match status" value="1"/>
</dbReference>
<dbReference type="AlphaFoldDB" id="A0A081CHQ8"/>
<dbReference type="PROSITE" id="PS51279">
    <property type="entry name" value="BCNT_C"/>
    <property type="match status" value="1"/>
</dbReference>
<sequence length="303" mass="32061">MSAPPVASTSAQPPAVRKVASDAGSDSEDDDFDPEQSGSRSPKASRKPRRARGSDDSSSGEESDGEAGPVTAEAIDEDELEALERDRQELVAAAGGEDRLGKRRRLAKHEPAAADASASKDNTDELKAKADAEWEAMKAPETTDTADAPNRSTPSALAAAAGEDMIAVPTTFSFAGEVQASTRLLPRTHPDAIAYLSQSASKSPAPPVAAAAARPAPGPRRKKTSSLAKLSAAATAKPTKLNTLEKSKLDWDSFKHDRTAMSQQERDQLDAQTTGGSRGLGDMKGYLDRRDFLDRVHERTSKP</sequence>
<dbReference type="InterPro" id="IPR027124">
    <property type="entry name" value="Swc5/CFDP1/2"/>
</dbReference>
<dbReference type="InterPro" id="IPR011421">
    <property type="entry name" value="BCNT-C"/>
</dbReference>
<dbReference type="PANTHER" id="PTHR48407">
    <property type="entry name" value="CRANIOFACIAL DEVELOPMENT PROTEIN 1"/>
    <property type="match status" value="1"/>
</dbReference>
<evidence type="ECO:0000313" key="3">
    <source>
        <dbReference type="EMBL" id="GAK66204.1"/>
    </source>
</evidence>
<name>A0A081CHQ8_PSEA2</name>
<comment type="similarity">
    <text evidence="1">Belongs to the SWC5 family.</text>
</comment>
<reference evidence="4" key="1">
    <citation type="journal article" date="2014" name="Genome Announc.">
        <title>Draft Genome Sequence of the Yeast Pseudozyma antarctica Type Strain JCM10317, a Producer of the Glycolipid Biosurfactants, Mannosylerythritol Lipids.</title>
        <authorList>
            <person name="Saika A."/>
            <person name="Koike H."/>
            <person name="Hori T."/>
            <person name="Fukuoka T."/>
            <person name="Sato S."/>
            <person name="Habe H."/>
            <person name="Kitamoto D."/>
            <person name="Morita T."/>
        </authorList>
    </citation>
    <scope>NUCLEOTIDE SEQUENCE [LARGE SCALE GENOMIC DNA]</scope>
    <source>
        <strain evidence="4">JCM 10317</strain>
    </source>
</reference>
<proteinExistence type="inferred from homology"/>
<dbReference type="GO" id="GO:0000812">
    <property type="term" value="C:Swr1 complex"/>
    <property type="evidence" value="ECO:0007669"/>
    <property type="project" value="TreeGrafter"/>
</dbReference>
<gene>
    <name evidence="3" type="ORF">PAN0_012c4426</name>
</gene>
<dbReference type="OrthoDB" id="445677at2759"/>
<dbReference type="EMBL" id="DF830079">
    <property type="protein sequence ID" value="GAK66204.1"/>
    <property type="molecule type" value="Genomic_DNA"/>
</dbReference>
<protein>
    <recommendedName>
        <fullName evidence="2">SWR1-complex protein 5</fullName>
    </recommendedName>
</protein>
<dbReference type="HOGENOM" id="CLU_918668_0_0_1"/>
<organism evidence="3 4">
    <name type="scientific">Pseudozyma antarctica</name>
    <name type="common">Yeast</name>
    <name type="synonym">Candida antarctica</name>
    <dbReference type="NCBI Taxonomy" id="84753"/>
    <lineage>
        <taxon>Eukaryota</taxon>
        <taxon>Fungi</taxon>
        <taxon>Dikarya</taxon>
        <taxon>Basidiomycota</taxon>
        <taxon>Ustilaginomycotina</taxon>
        <taxon>Ustilaginomycetes</taxon>
        <taxon>Ustilaginales</taxon>
        <taxon>Ustilaginaceae</taxon>
        <taxon>Moesziomyces</taxon>
    </lineage>
</organism>